<dbReference type="EMBL" id="JBHSMI010000052">
    <property type="protein sequence ID" value="MFC5406453.1"/>
    <property type="molecule type" value="Genomic_DNA"/>
</dbReference>
<reference evidence="2" key="1">
    <citation type="journal article" date="2019" name="Int. J. Syst. Evol. Microbiol.">
        <title>The Global Catalogue of Microorganisms (GCM) 10K type strain sequencing project: providing services to taxonomists for standard genome sequencing and annotation.</title>
        <authorList>
            <consortium name="The Broad Institute Genomics Platform"/>
            <consortium name="The Broad Institute Genome Sequencing Center for Infectious Disease"/>
            <person name="Wu L."/>
            <person name="Ma J."/>
        </authorList>
    </citation>
    <scope>NUCLEOTIDE SEQUENCE [LARGE SCALE GENOMIC DNA]</scope>
    <source>
        <strain evidence="2">CGMCC 1.18575</strain>
    </source>
</reference>
<dbReference type="Proteomes" id="UP001596113">
    <property type="component" value="Unassembled WGS sequence"/>
</dbReference>
<proteinExistence type="predicted"/>
<comment type="caution">
    <text evidence="1">The sequence shown here is derived from an EMBL/GenBank/DDBJ whole genome shotgun (WGS) entry which is preliminary data.</text>
</comment>
<dbReference type="RefSeq" id="WP_378138527.1">
    <property type="nucleotide sequence ID" value="NZ_JBHSMI010000052.1"/>
</dbReference>
<evidence type="ECO:0000313" key="1">
    <source>
        <dbReference type="EMBL" id="MFC5406453.1"/>
    </source>
</evidence>
<keyword evidence="2" id="KW-1185">Reference proteome</keyword>
<organism evidence="1 2">
    <name type="scientific">Cohnella soli</name>
    <dbReference type="NCBI Taxonomy" id="425005"/>
    <lineage>
        <taxon>Bacteria</taxon>
        <taxon>Bacillati</taxon>
        <taxon>Bacillota</taxon>
        <taxon>Bacilli</taxon>
        <taxon>Bacillales</taxon>
        <taxon>Paenibacillaceae</taxon>
        <taxon>Cohnella</taxon>
    </lineage>
</organism>
<accession>A0ABW0HZR1</accession>
<evidence type="ECO:0008006" key="3">
    <source>
        <dbReference type="Google" id="ProtNLM"/>
    </source>
</evidence>
<protein>
    <recommendedName>
        <fullName evidence="3">DUF2283 domain-containing protein</fullName>
    </recommendedName>
</protein>
<evidence type="ECO:0000313" key="2">
    <source>
        <dbReference type="Proteomes" id="UP001596113"/>
    </source>
</evidence>
<name>A0ABW0HZR1_9BACL</name>
<sequence length="153" mass="17831">MNNHNEEKYALENAAAEIFLKLYNINHLDQFEIVERRESPDFVLKNKNGDLLGLEIAHLFYDSEEAKMLLGRSNNRTHGIETFDKFLDNLNNLLRHKETKKSIYESSYPTSLVIRNTSPLFGMSDVLRAKDLIYKPTGYKSVWFISKDEISEL</sequence>
<gene>
    <name evidence="1" type="ORF">ACFPOF_27290</name>
</gene>